<dbReference type="InterPro" id="IPR036271">
    <property type="entry name" value="Tet_transcr_reg_TetR-rel_C_sf"/>
</dbReference>
<keyword evidence="1" id="KW-0805">Transcription regulation</keyword>
<dbReference type="GO" id="GO:0000976">
    <property type="term" value="F:transcription cis-regulatory region binding"/>
    <property type="evidence" value="ECO:0007669"/>
    <property type="project" value="TreeGrafter"/>
</dbReference>
<dbReference type="InterPro" id="IPR050109">
    <property type="entry name" value="HTH-type_TetR-like_transc_reg"/>
</dbReference>
<protein>
    <submittedName>
        <fullName evidence="6">TetR family transcriptional regulator</fullName>
    </submittedName>
</protein>
<dbReference type="Pfam" id="PF00440">
    <property type="entry name" value="TetR_N"/>
    <property type="match status" value="1"/>
</dbReference>
<evidence type="ECO:0000256" key="1">
    <source>
        <dbReference type="ARBA" id="ARBA00023015"/>
    </source>
</evidence>
<name>A0A511MUG0_9NOCA</name>
<dbReference type="AlphaFoldDB" id="A0A511MUG0"/>
<dbReference type="SUPFAM" id="SSF48498">
    <property type="entry name" value="Tetracyclin repressor-like, C-terminal domain"/>
    <property type="match status" value="1"/>
</dbReference>
<dbReference type="RefSeq" id="WP_147144115.1">
    <property type="nucleotide sequence ID" value="NZ_BJXA01000146.1"/>
</dbReference>
<evidence type="ECO:0000313" key="6">
    <source>
        <dbReference type="EMBL" id="GEM44222.1"/>
    </source>
</evidence>
<organism evidence="6 7">
    <name type="scientific">Nocardia ninae NBRC 108245</name>
    <dbReference type="NCBI Taxonomy" id="1210091"/>
    <lineage>
        <taxon>Bacteria</taxon>
        <taxon>Bacillati</taxon>
        <taxon>Actinomycetota</taxon>
        <taxon>Actinomycetes</taxon>
        <taxon>Mycobacteriales</taxon>
        <taxon>Nocardiaceae</taxon>
        <taxon>Nocardia</taxon>
    </lineage>
</organism>
<gene>
    <name evidence="6" type="ORF">NN4_87410</name>
</gene>
<evidence type="ECO:0000256" key="2">
    <source>
        <dbReference type="ARBA" id="ARBA00023125"/>
    </source>
</evidence>
<dbReference type="InterPro" id="IPR025996">
    <property type="entry name" value="MT1864/Rv1816-like_C"/>
</dbReference>
<keyword evidence="7" id="KW-1185">Reference proteome</keyword>
<dbReference type="PANTHER" id="PTHR30055">
    <property type="entry name" value="HTH-TYPE TRANSCRIPTIONAL REGULATOR RUTR"/>
    <property type="match status" value="1"/>
</dbReference>
<evidence type="ECO:0000313" key="7">
    <source>
        <dbReference type="Proteomes" id="UP000321424"/>
    </source>
</evidence>
<dbReference type="InterPro" id="IPR009057">
    <property type="entry name" value="Homeodomain-like_sf"/>
</dbReference>
<comment type="caution">
    <text evidence="6">The sequence shown here is derived from an EMBL/GenBank/DDBJ whole genome shotgun (WGS) entry which is preliminary data.</text>
</comment>
<evidence type="ECO:0000256" key="4">
    <source>
        <dbReference type="PROSITE-ProRule" id="PRU00335"/>
    </source>
</evidence>
<sequence length="196" mass="21729">MTLQTRKERERAERRQRIIDTARQLAEEQGWEAVTVRRLAELIEYSQPVLYSHFAGKSAIVAAVAEQGIADLSVDLHQAHAEATSPADRMARVARAYLDFAAANPARYDAMFVMNVDLVFGLEASQTLRDAFAELEAMFRPFVDEAELGARTEVAWSAMHGLATLECGARLRPELREQRLAILVAEWLAAVGATSA</sequence>
<dbReference type="Pfam" id="PF13305">
    <property type="entry name" value="TetR_C_33"/>
    <property type="match status" value="1"/>
</dbReference>
<evidence type="ECO:0000259" key="5">
    <source>
        <dbReference type="PROSITE" id="PS50977"/>
    </source>
</evidence>
<dbReference type="Gene3D" id="1.10.357.10">
    <property type="entry name" value="Tetracycline Repressor, domain 2"/>
    <property type="match status" value="1"/>
</dbReference>
<dbReference type="Proteomes" id="UP000321424">
    <property type="component" value="Unassembled WGS sequence"/>
</dbReference>
<dbReference type="PRINTS" id="PR00455">
    <property type="entry name" value="HTHTETR"/>
</dbReference>
<dbReference type="EMBL" id="BJXA01000146">
    <property type="protein sequence ID" value="GEM44222.1"/>
    <property type="molecule type" value="Genomic_DNA"/>
</dbReference>
<dbReference type="PANTHER" id="PTHR30055:SF234">
    <property type="entry name" value="HTH-TYPE TRANSCRIPTIONAL REGULATOR BETI"/>
    <property type="match status" value="1"/>
</dbReference>
<dbReference type="OrthoDB" id="4641396at2"/>
<keyword evidence="2 4" id="KW-0238">DNA-binding</keyword>
<proteinExistence type="predicted"/>
<accession>A0A511MUG0</accession>
<feature type="DNA-binding region" description="H-T-H motif" evidence="4">
    <location>
        <begin position="35"/>
        <end position="54"/>
    </location>
</feature>
<reference evidence="6 7" key="1">
    <citation type="submission" date="2019-07" db="EMBL/GenBank/DDBJ databases">
        <title>Whole genome shotgun sequence of Nocardia ninae NBRC 108245.</title>
        <authorList>
            <person name="Hosoyama A."/>
            <person name="Uohara A."/>
            <person name="Ohji S."/>
            <person name="Ichikawa N."/>
        </authorList>
    </citation>
    <scope>NUCLEOTIDE SEQUENCE [LARGE SCALE GENOMIC DNA]</scope>
    <source>
        <strain evidence="6 7">NBRC 108245</strain>
    </source>
</reference>
<evidence type="ECO:0000256" key="3">
    <source>
        <dbReference type="ARBA" id="ARBA00023163"/>
    </source>
</evidence>
<dbReference type="GO" id="GO:0003700">
    <property type="term" value="F:DNA-binding transcription factor activity"/>
    <property type="evidence" value="ECO:0007669"/>
    <property type="project" value="TreeGrafter"/>
</dbReference>
<dbReference type="SUPFAM" id="SSF46689">
    <property type="entry name" value="Homeodomain-like"/>
    <property type="match status" value="1"/>
</dbReference>
<dbReference type="InterPro" id="IPR001647">
    <property type="entry name" value="HTH_TetR"/>
</dbReference>
<feature type="domain" description="HTH tetR-type" evidence="5">
    <location>
        <begin position="12"/>
        <end position="72"/>
    </location>
</feature>
<dbReference type="PROSITE" id="PS50977">
    <property type="entry name" value="HTH_TETR_2"/>
    <property type="match status" value="1"/>
</dbReference>
<keyword evidence="3" id="KW-0804">Transcription</keyword>